<evidence type="ECO:0000256" key="1">
    <source>
        <dbReference type="ARBA" id="ARBA00022801"/>
    </source>
</evidence>
<dbReference type="GO" id="GO:0016787">
    <property type="term" value="F:hydrolase activity"/>
    <property type="evidence" value="ECO:0007669"/>
    <property type="project" value="UniProtKB-KW"/>
</dbReference>
<evidence type="ECO:0000313" key="4">
    <source>
        <dbReference type="Proteomes" id="UP000306912"/>
    </source>
</evidence>
<evidence type="ECO:0000259" key="2">
    <source>
        <dbReference type="Pfam" id="PF00561"/>
    </source>
</evidence>
<dbReference type="InterPro" id="IPR000073">
    <property type="entry name" value="AB_hydrolase_1"/>
</dbReference>
<dbReference type="GO" id="GO:0016020">
    <property type="term" value="C:membrane"/>
    <property type="evidence" value="ECO:0007669"/>
    <property type="project" value="TreeGrafter"/>
</dbReference>
<reference evidence="3 4" key="1">
    <citation type="submission" date="2019-05" db="EMBL/GenBank/DDBJ databases">
        <title>Culicoidintestinum kansasii gen. nov., sp. nov. from the gastrointestinal tract of the biting midge, Culicoides sonorensis.</title>
        <authorList>
            <person name="Neupane S."/>
            <person name="Ghosh A."/>
            <person name="Gunther S."/>
            <person name="Martin K."/>
            <person name="Zurek L."/>
        </authorList>
    </citation>
    <scope>NUCLEOTIDE SEQUENCE [LARGE SCALE GENOMIC DNA]</scope>
    <source>
        <strain evidence="3 4">CS-1</strain>
    </source>
</reference>
<accession>A0A5R8QFX9</accession>
<dbReference type="FunCoup" id="A0A5R8QFX9">
    <property type="interactions" value="14"/>
</dbReference>
<keyword evidence="1 3" id="KW-0378">Hydrolase</keyword>
<dbReference type="InterPro" id="IPR050266">
    <property type="entry name" value="AB_hydrolase_sf"/>
</dbReference>
<organism evidence="3 4">
    <name type="scientific">Culicoidibacter larvae</name>
    <dbReference type="NCBI Taxonomy" id="2579976"/>
    <lineage>
        <taxon>Bacteria</taxon>
        <taxon>Bacillati</taxon>
        <taxon>Bacillota</taxon>
        <taxon>Culicoidibacteria</taxon>
        <taxon>Culicoidibacterales</taxon>
        <taxon>Culicoidibacteraceae</taxon>
        <taxon>Culicoidibacter</taxon>
    </lineage>
</organism>
<name>A0A5R8QFX9_9FIRM</name>
<keyword evidence="4" id="KW-1185">Reference proteome</keyword>
<dbReference type="InParanoid" id="A0A5R8QFX9"/>
<dbReference type="AlphaFoldDB" id="A0A5R8QFX9"/>
<dbReference type="InterPro" id="IPR029058">
    <property type="entry name" value="AB_hydrolase_fold"/>
</dbReference>
<dbReference type="EMBL" id="VBWP01000003">
    <property type="protein sequence ID" value="TLG75373.1"/>
    <property type="molecule type" value="Genomic_DNA"/>
</dbReference>
<dbReference type="Gene3D" id="3.40.50.1820">
    <property type="entry name" value="alpha/beta hydrolase"/>
    <property type="match status" value="1"/>
</dbReference>
<evidence type="ECO:0000313" key="3">
    <source>
        <dbReference type="EMBL" id="TLG75373.1"/>
    </source>
</evidence>
<dbReference type="RefSeq" id="WP_138190580.1">
    <property type="nucleotide sequence ID" value="NZ_VBWP01000003.1"/>
</dbReference>
<feature type="domain" description="AB hydrolase-1" evidence="2">
    <location>
        <begin position="23"/>
        <end position="262"/>
    </location>
</feature>
<dbReference type="Pfam" id="PF00561">
    <property type="entry name" value="Abhydrolase_1"/>
    <property type="match status" value="1"/>
</dbReference>
<dbReference type="SUPFAM" id="SSF53474">
    <property type="entry name" value="alpha/beta-Hydrolases"/>
    <property type="match status" value="1"/>
</dbReference>
<dbReference type="PANTHER" id="PTHR43798:SF31">
    <property type="entry name" value="AB HYDROLASE SUPERFAMILY PROTEIN YCLE"/>
    <property type="match status" value="1"/>
</dbReference>
<gene>
    <name evidence="3" type="ORF">FEZ08_04810</name>
</gene>
<protein>
    <submittedName>
        <fullName evidence="3">Alpha/beta hydrolase</fullName>
    </submittedName>
</protein>
<sequence length="280" mass="31741">MPNNLFQTADGTSINYIDSKVGKPIIFIHGWGSSLKDYSEPMKALSQRGFRCIALDLRGHGKSKASSGFTVAQAAHDVHELIEHLELKDVALVGWSMGGAVIFSYVEQFGTQYLKKLIIADISPRMKNDDSWDMGLYKGAFNAAMFKYQKSLLPDHFNVFYGDFMYQVVNRSGHYKTAPYYFRWLSRIFAFRRKAAPDVLWTYWNALYKADYRNVLSKVLVPTAVFYAEPGSLFSPKTAEYIAANIPGKAELVPFPDADHLFVVNQKEAFTQAVEHFLNT</sequence>
<dbReference type="PANTHER" id="PTHR43798">
    <property type="entry name" value="MONOACYLGLYCEROL LIPASE"/>
    <property type="match status" value="1"/>
</dbReference>
<dbReference type="PRINTS" id="PR00111">
    <property type="entry name" value="ABHYDROLASE"/>
</dbReference>
<comment type="caution">
    <text evidence="3">The sequence shown here is derived from an EMBL/GenBank/DDBJ whole genome shotgun (WGS) entry which is preliminary data.</text>
</comment>
<dbReference type="OrthoDB" id="9773293at2"/>
<proteinExistence type="predicted"/>
<dbReference type="Proteomes" id="UP000306912">
    <property type="component" value="Unassembled WGS sequence"/>
</dbReference>